<accession>A0A263D7L8</accession>
<dbReference type="InterPro" id="IPR052901">
    <property type="entry name" value="Bact_TGase-like"/>
</dbReference>
<keyword evidence="5" id="KW-1185">Reference proteome</keyword>
<feature type="transmembrane region" description="Helical" evidence="2">
    <location>
        <begin position="90"/>
        <end position="110"/>
    </location>
</feature>
<evidence type="ECO:0000256" key="1">
    <source>
        <dbReference type="SAM" id="MobiDB-lite"/>
    </source>
</evidence>
<feature type="transmembrane region" description="Helical" evidence="2">
    <location>
        <begin position="629"/>
        <end position="651"/>
    </location>
</feature>
<dbReference type="PANTHER" id="PTHR42736">
    <property type="entry name" value="PROTEIN-GLUTAMINE GAMMA-GLUTAMYLTRANSFERASE"/>
    <property type="match status" value="1"/>
</dbReference>
<name>A0A263D7L8_9PSEU</name>
<dbReference type="InterPro" id="IPR021878">
    <property type="entry name" value="TgpA_N"/>
</dbReference>
<feature type="transmembrane region" description="Helical" evidence="2">
    <location>
        <begin position="165"/>
        <end position="183"/>
    </location>
</feature>
<keyword evidence="2" id="KW-0812">Transmembrane</keyword>
<comment type="caution">
    <text evidence="4">The sequence shown here is derived from an EMBL/GenBank/DDBJ whole genome shotgun (WGS) entry which is preliminary data.</text>
</comment>
<feature type="transmembrane region" description="Helical" evidence="2">
    <location>
        <begin position="672"/>
        <end position="691"/>
    </location>
</feature>
<evidence type="ECO:0000313" key="4">
    <source>
        <dbReference type="EMBL" id="OZM74423.1"/>
    </source>
</evidence>
<sequence>MTATMNRPPSPPPPDAPQPQYRPPVDWRSSVLAPLAAGVATLCASTSLTGVVNGWSWLGYVFVAVVLVACTGLALRSLRAPAFVVGMAQLIVLACLVTGVFTRSGILAIIPGPAALSELGDVLGASAEQIRTGLPPVEASPPILCLVVIAIGLVAVLVDTLAVAAAAPAATGLVLLCVYAVPASLSESMLPWVTFVLGAAAFAGLLAVDGSHRHRRWRNRYAPGLGSTPGSASTPVAVVCVAVVFGLVAGIAFTGIGTVGRLPGSSGDGEGTSTAGGLGVNPFTSLRGMLDQGGNVELFRVRGLGEDKRLLRAFTLDTYRPNQGWGLADGPMPAGVPAEQPLPAAPGDDASGETREIQIEPINWVDVWLPVYGAPRKLDRIPPGWFYDRTSGAVFSERKQRPPAYTVATSLAEPDKDILRTTAPGTRDLPPIYSDAGQVDPRVAELSSRLTENADNNFDKATEIWRYFTAQNGFTYDTQTAQATDADALADFVLNGKRGFCEQFASAMAVMLRAQGIPSRVAVGFTTGYTTGDYRAITSQDAHAWVEVYFGDRGWVSFDPTPLADGRGYVPPYLRPDDVPSQSPSETGEDSPSASESAQAPTGVAPEDQIDPDLGAAQGQDSPLSAPSWVTWGAVAAAVAALLASLGAGALARRTSALRRSADGAVRERPAAADWLPLAAAAFWVLAIALAGWLVHWTIAVVFLALTGLAMVPAAVRSLTRRRRLRTIAGLRSGAADDAWAELLDEWADRGTAVSESDTVRVTAQKVAQKHHLDEDGRDDLRTVIGVVERSWYSNAEVDDPAFVEAFNGVRRSLHKNAPMSWRGRLLPRSLFTRGKQR</sequence>
<dbReference type="EMBL" id="NKYE01000002">
    <property type="protein sequence ID" value="OZM74423.1"/>
    <property type="molecule type" value="Genomic_DNA"/>
</dbReference>
<dbReference type="Pfam" id="PF01841">
    <property type="entry name" value="Transglut_core"/>
    <property type="match status" value="1"/>
</dbReference>
<dbReference type="PANTHER" id="PTHR42736:SF1">
    <property type="entry name" value="PROTEIN-GLUTAMINE GAMMA-GLUTAMYLTRANSFERASE"/>
    <property type="match status" value="1"/>
</dbReference>
<dbReference type="RefSeq" id="WP_094861321.1">
    <property type="nucleotide sequence ID" value="NZ_NKYE01000002.1"/>
</dbReference>
<feature type="transmembrane region" description="Helical" evidence="2">
    <location>
        <begin position="57"/>
        <end position="78"/>
    </location>
</feature>
<feature type="region of interest" description="Disordered" evidence="1">
    <location>
        <begin position="1"/>
        <end position="22"/>
    </location>
</feature>
<dbReference type="Gene3D" id="3.10.620.30">
    <property type="match status" value="1"/>
</dbReference>
<feature type="transmembrane region" description="Helical" evidence="2">
    <location>
        <begin position="697"/>
        <end position="716"/>
    </location>
</feature>
<feature type="transmembrane region" description="Helical" evidence="2">
    <location>
        <begin position="236"/>
        <end position="256"/>
    </location>
</feature>
<feature type="compositionally biased region" description="Polar residues" evidence="1">
    <location>
        <begin position="580"/>
        <end position="600"/>
    </location>
</feature>
<dbReference type="InParanoid" id="A0A263D7L8"/>
<dbReference type="SMART" id="SM00460">
    <property type="entry name" value="TGc"/>
    <property type="match status" value="1"/>
</dbReference>
<reference evidence="4 5" key="1">
    <citation type="submission" date="2017-07" db="EMBL/GenBank/DDBJ databases">
        <title>Amycolatopsis antarcticus sp. nov., isolated from the surface of an Antarcticus brown macroalga.</title>
        <authorList>
            <person name="Wang J."/>
            <person name="Leiva S."/>
            <person name="Huang J."/>
            <person name="Huang Y."/>
        </authorList>
    </citation>
    <scope>NUCLEOTIDE SEQUENCE [LARGE SCALE GENOMIC DNA]</scope>
    <source>
        <strain evidence="4 5">AU-G6</strain>
    </source>
</reference>
<evidence type="ECO:0000259" key="3">
    <source>
        <dbReference type="SMART" id="SM00460"/>
    </source>
</evidence>
<protein>
    <submittedName>
        <fullName evidence="4">Transglutaminase</fullName>
    </submittedName>
</protein>
<keyword evidence="2" id="KW-1133">Transmembrane helix</keyword>
<feature type="domain" description="Transglutaminase-like" evidence="3">
    <location>
        <begin position="493"/>
        <end position="562"/>
    </location>
</feature>
<feature type="transmembrane region" description="Helical" evidence="2">
    <location>
        <begin position="189"/>
        <end position="208"/>
    </location>
</feature>
<gene>
    <name evidence="4" type="ORF">CFN78_04690</name>
</gene>
<dbReference type="Proteomes" id="UP000242444">
    <property type="component" value="Unassembled WGS sequence"/>
</dbReference>
<feature type="transmembrane region" description="Helical" evidence="2">
    <location>
        <begin position="139"/>
        <end position="158"/>
    </location>
</feature>
<keyword evidence="2" id="KW-0472">Membrane</keyword>
<dbReference type="Pfam" id="PF11992">
    <property type="entry name" value="TgpA_N"/>
    <property type="match status" value="1"/>
</dbReference>
<dbReference type="InterPro" id="IPR002931">
    <property type="entry name" value="Transglutaminase-like"/>
</dbReference>
<feature type="compositionally biased region" description="Pro residues" evidence="1">
    <location>
        <begin position="8"/>
        <end position="22"/>
    </location>
</feature>
<organism evidence="4 5">
    <name type="scientific">Amycolatopsis antarctica</name>
    <dbReference type="NCBI Taxonomy" id="1854586"/>
    <lineage>
        <taxon>Bacteria</taxon>
        <taxon>Bacillati</taxon>
        <taxon>Actinomycetota</taxon>
        <taxon>Actinomycetes</taxon>
        <taxon>Pseudonocardiales</taxon>
        <taxon>Pseudonocardiaceae</taxon>
        <taxon>Amycolatopsis</taxon>
    </lineage>
</organism>
<dbReference type="AlphaFoldDB" id="A0A263D7L8"/>
<dbReference type="OrthoDB" id="9804023at2"/>
<dbReference type="SUPFAM" id="SSF54001">
    <property type="entry name" value="Cysteine proteinases"/>
    <property type="match status" value="1"/>
</dbReference>
<feature type="region of interest" description="Disordered" evidence="1">
    <location>
        <begin position="569"/>
        <end position="622"/>
    </location>
</feature>
<evidence type="ECO:0000313" key="5">
    <source>
        <dbReference type="Proteomes" id="UP000242444"/>
    </source>
</evidence>
<proteinExistence type="predicted"/>
<evidence type="ECO:0000256" key="2">
    <source>
        <dbReference type="SAM" id="Phobius"/>
    </source>
</evidence>
<dbReference type="InterPro" id="IPR038765">
    <property type="entry name" value="Papain-like_cys_pep_sf"/>
</dbReference>
<feature type="transmembrane region" description="Helical" evidence="2">
    <location>
        <begin position="31"/>
        <end position="51"/>
    </location>
</feature>